<dbReference type="Pfam" id="PF13531">
    <property type="entry name" value="SBP_bac_11"/>
    <property type="match status" value="1"/>
</dbReference>
<dbReference type="PROSITE" id="PS51257">
    <property type="entry name" value="PROKAR_LIPOPROTEIN"/>
    <property type="match status" value="1"/>
</dbReference>
<sequence>MKKIIALAAAAVLLTGCRASGADEEKPLRISAAASLMDAIGELEPEFRESHPDTELVINYGSSAKLRTQIEQGAPFDLFLSASNEDMDKAAHAGYIDEDTIIPFAGNRLVLVSADTVEGDIADVLRNPEGNIAVGQPDSVPLGLYTKESLSTSGLWDMLDGRLVYGKDARQVLTYAESGNTDFGIIYMSDAVISDKVEVVGELPPGETRIVYPAGIAEQAENPDAAREFLQLLTGDKGRRVIEDYGFSLPEGGK</sequence>
<evidence type="ECO:0000256" key="4">
    <source>
        <dbReference type="ARBA" id="ARBA00022729"/>
    </source>
</evidence>
<feature type="chain" id="PRO_5038881675" evidence="6">
    <location>
        <begin position="22"/>
        <end position="254"/>
    </location>
</feature>
<feature type="binding site" evidence="5">
    <location>
        <position position="35"/>
    </location>
    <ligand>
        <name>molybdate</name>
        <dbReference type="ChEBI" id="CHEBI:36264"/>
    </ligand>
</feature>
<dbReference type="PANTHER" id="PTHR30632">
    <property type="entry name" value="MOLYBDATE-BINDING PERIPLASMIC PROTEIN"/>
    <property type="match status" value="1"/>
</dbReference>
<dbReference type="AlphaFoldDB" id="A0A1G7GAQ2"/>
<feature type="binding site" evidence="5">
    <location>
        <position position="187"/>
    </location>
    <ligand>
        <name>molybdate</name>
        <dbReference type="ChEBI" id="CHEBI:36264"/>
    </ligand>
</feature>
<dbReference type="Proteomes" id="UP000198823">
    <property type="component" value="Unassembled WGS sequence"/>
</dbReference>
<keyword evidence="3 5" id="KW-0479">Metal-binding</keyword>
<dbReference type="GO" id="GO:1901359">
    <property type="term" value="F:tungstate binding"/>
    <property type="evidence" value="ECO:0007669"/>
    <property type="project" value="UniProtKB-ARBA"/>
</dbReference>
<gene>
    <name evidence="7" type="ORF">SAMN04488126_1253</name>
</gene>
<comment type="similarity">
    <text evidence="1">Belongs to the bacterial solute-binding protein ModA family.</text>
</comment>
<keyword evidence="4 6" id="KW-0732">Signal</keyword>
<dbReference type="InterPro" id="IPR005950">
    <property type="entry name" value="ModA"/>
</dbReference>
<organism evidence="7 8">
    <name type="scientific">Bhargavaea beijingensis</name>
    <dbReference type="NCBI Taxonomy" id="426756"/>
    <lineage>
        <taxon>Bacteria</taxon>
        <taxon>Bacillati</taxon>
        <taxon>Bacillota</taxon>
        <taxon>Bacilli</taxon>
        <taxon>Bacillales</taxon>
        <taxon>Caryophanaceae</taxon>
        <taxon>Bhargavaea</taxon>
    </lineage>
</organism>
<protein>
    <submittedName>
        <fullName evidence="7">Molybdate transport system substrate-binding protein</fullName>
    </submittedName>
</protein>
<feature type="binding site" evidence="5">
    <location>
        <position position="63"/>
    </location>
    <ligand>
        <name>molybdate</name>
        <dbReference type="ChEBI" id="CHEBI:36264"/>
    </ligand>
</feature>
<dbReference type="PANTHER" id="PTHR30632:SF0">
    <property type="entry name" value="SULFATE-BINDING PROTEIN"/>
    <property type="match status" value="1"/>
</dbReference>
<evidence type="ECO:0000256" key="2">
    <source>
        <dbReference type="ARBA" id="ARBA00022505"/>
    </source>
</evidence>
<dbReference type="EMBL" id="FNAR01000025">
    <property type="protein sequence ID" value="SDE85206.1"/>
    <property type="molecule type" value="Genomic_DNA"/>
</dbReference>
<evidence type="ECO:0000313" key="7">
    <source>
        <dbReference type="EMBL" id="SDE85206.1"/>
    </source>
</evidence>
<dbReference type="OrthoDB" id="9785015at2"/>
<dbReference type="FunFam" id="3.40.190.10:FF:000035">
    <property type="entry name" value="Molybdate ABC transporter substrate-binding protein"/>
    <property type="match status" value="1"/>
</dbReference>
<accession>A0A1G7GAQ2</accession>
<dbReference type="GO" id="GO:0015689">
    <property type="term" value="P:molybdate ion transport"/>
    <property type="evidence" value="ECO:0007669"/>
    <property type="project" value="InterPro"/>
</dbReference>
<dbReference type="RefSeq" id="WP_092098565.1">
    <property type="nucleotide sequence ID" value="NZ_FNAR01000025.1"/>
</dbReference>
<evidence type="ECO:0000256" key="6">
    <source>
        <dbReference type="SAM" id="SignalP"/>
    </source>
</evidence>
<dbReference type="Gene3D" id="3.40.190.10">
    <property type="entry name" value="Periplasmic binding protein-like II"/>
    <property type="match status" value="2"/>
</dbReference>
<dbReference type="SUPFAM" id="SSF53850">
    <property type="entry name" value="Periplasmic binding protein-like II"/>
    <property type="match status" value="1"/>
</dbReference>
<evidence type="ECO:0000256" key="3">
    <source>
        <dbReference type="ARBA" id="ARBA00022723"/>
    </source>
</evidence>
<evidence type="ECO:0000313" key="8">
    <source>
        <dbReference type="Proteomes" id="UP000198823"/>
    </source>
</evidence>
<keyword evidence="2 5" id="KW-0500">Molybdenum</keyword>
<proteinExistence type="inferred from homology"/>
<name>A0A1G7GAQ2_9BACL</name>
<reference evidence="7 8" key="1">
    <citation type="submission" date="2016-10" db="EMBL/GenBank/DDBJ databases">
        <authorList>
            <person name="de Groot N.N."/>
        </authorList>
    </citation>
    <scope>NUCLEOTIDE SEQUENCE [LARGE SCALE GENOMIC DNA]</scope>
    <source>
        <strain evidence="7 8">CGMCC 1.6762</strain>
    </source>
</reference>
<feature type="signal peptide" evidence="6">
    <location>
        <begin position="1"/>
        <end position="21"/>
    </location>
</feature>
<dbReference type="GO" id="GO:0046872">
    <property type="term" value="F:metal ion binding"/>
    <property type="evidence" value="ECO:0007669"/>
    <property type="project" value="UniProtKB-KW"/>
</dbReference>
<evidence type="ECO:0000256" key="5">
    <source>
        <dbReference type="PIRSR" id="PIRSR004846-1"/>
    </source>
</evidence>
<dbReference type="InterPro" id="IPR050682">
    <property type="entry name" value="ModA/WtpA"/>
</dbReference>
<evidence type="ECO:0000256" key="1">
    <source>
        <dbReference type="ARBA" id="ARBA00009175"/>
    </source>
</evidence>
<dbReference type="PIRSF" id="PIRSF004846">
    <property type="entry name" value="ModA"/>
    <property type="match status" value="1"/>
</dbReference>
<dbReference type="NCBIfam" id="TIGR01256">
    <property type="entry name" value="modA"/>
    <property type="match status" value="1"/>
</dbReference>
<dbReference type="STRING" id="426756.SAMN04488126_1253"/>
<dbReference type="GO" id="GO:0030973">
    <property type="term" value="F:molybdate ion binding"/>
    <property type="evidence" value="ECO:0007669"/>
    <property type="project" value="TreeGrafter"/>
</dbReference>